<dbReference type="CDD" id="cd07431">
    <property type="entry name" value="PHP_PolIIIA"/>
    <property type="match status" value="1"/>
</dbReference>
<evidence type="ECO:0000256" key="4">
    <source>
        <dbReference type="ARBA" id="ARBA00022695"/>
    </source>
</evidence>
<evidence type="ECO:0000256" key="2">
    <source>
        <dbReference type="ARBA" id="ARBA00022490"/>
    </source>
</evidence>
<feature type="region of interest" description="Disordered" evidence="10">
    <location>
        <begin position="1261"/>
        <end position="1311"/>
    </location>
</feature>
<evidence type="ECO:0000313" key="12">
    <source>
        <dbReference type="EMBL" id="PWI28754.1"/>
    </source>
</evidence>
<evidence type="ECO:0000256" key="9">
    <source>
        <dbReference type="ARBA" id="ARBA00049244"/>
    </source>
</evidence>
<evidence type="ECO:0000256" key="3">
    <source>
        <dbReference type="ARBA" id="ARBA00022679"/>
    </source>
</evidence>
<keyword evidence="7" id="KW-0239">DNA-directed DNA polymerase</keyword>
<dbReference type="NCBIfam" id="TIGR00594">
    <property type="entry name" value="polc"/>
    <property type="match status" value="1"/>
</dbReference>
<evidence type="ECO:0000256" key="1">
    <source>
        <dbReference type="ARBA" id="ARBA00012417"/>
    </source>
</evidence>
<keyword evidence="3" id="KW-0808">Transferase</keyword>
<feature type="compositionally biased region" description="Polar residues" evidence="10">
    <location>
        <begin position="1287"/>
        <end position="1311"/>
    </location>
</feature>
<keyword evidence="2" id="KW-0963">Cytoplasm</keyword>
<keyword evidence="8" id="KW-0234">DNA repair</keyword>
<protein>
    <recommendedName>
        <fullName evidence="1">DNA-directed DNA polymerase</fullName>
        <ecNumber evidence="1">2.7.7.7</ecNumber>
    </recommendedName>
</protein>
<gene>
    <name evidence="12" type="ORF">CAY35_01460</name>
</gene>
<dbReference type="Proteomes" id="UP000245514">
    <property type="component" value="Unassembled WGS sequence"/>
</dbReference>
<dbReference type="Pfam" id="PF14579">
    <property type="entry name" value="HHH_6"/>
    <property type="match status" value="1"/>
</dbReference>
<dbReference type="Gene3D" id="3.20.20.140">
    <property type="entry name" value="Metal-dependent hydrolases"/>
    <property type="match status" value="1"/>
</dbReference>
<dbReference type="PANTHER" id="PTHR32294:SF4">
    <property type="entry name" value="ERROR-PRONE DNA POLYMERASE"/>
    <property type="match status" value="1"/>
</dbReference>
<reference evidence="12 13" key="1">
    <citation type="submission" date="2018-05" db="EMBL/GenBank/DDBJ databases">
        <title>Draft Genome Sequence of Arthrobacter cumminsii IME1328, Isolated from a Patient Who Suffered from Foot Ulcers in China.</title>
        <authorList>
            <person name="Li M."/>
            <person name="Jiang Z."/>
            <person name="Sun Q."/>
            <person name="Tong Y."/>
        </authorList>
    </citation>
    <scope>NUCLEOTIDE SEQUENCE [LARGE SCALE GENOMIC DNA]</scope>
    <source>
        <strain evidence="12 13">IME1328</strain>
    </source>
</reference>
<keyword evidence="13" id="KW-1185">Reference proteome</keyword>
<dbReference type="CDD" id="cd04485">
    <property type="entry name" value="DnaE_OBF"/>
    <property type="match status" value="1"/>
</dbReference>
<organism evidence="12 13">
    <name type="scientific">Pseudoglutamicibacter cumminsii</name>
    <dbReference type="NCBI Taxonomy" id="156979"/>
    <lineage>
        <taxon>Bacteria</taxon>
        <taxon>Bacillati</taxon>
        <taxon>Actinomycetota</taxon>
        <taxon>Actinomycetes</taxon>
        <taxon>Micrococcales</taxon>
        <taxon>Micrococcaceae</taxon>
        <taxon>Pseudoglutamicibacter</taxon>
    </lineage>
</organism>
<proteinExistence type="predicted"/>
<keyword evidence="5" id="KW-0235">DNA replication</keyword>
<evidence type="ECO:0000256" key="7">
    <source>
        <dbReference type="ARBA" id="ARBA00022932"/>
    </source>
</evidence>
<evidence type="ECO:0000259" key="11">
    <source>
        <dbReference type="SMART" id="SM00481"/>
    </source>
</evidence>
<evidence type="ECO:0000256" key="8">
    <source>
        <dbReference type="ARBA" id="ARBA00023204"/>
    </source>
</evidence>
<sequence length="1311" mass="141714">MGGSLHEGKIGFPHLHVSTAYSAHYGVDRPEQLVAQAAADGAWALACTDRDGLYGAVKHVAACIEHGIAPILGVDLALLERAGASGVPAGSKAAAASGAVASDVTVAGRVVVLARGSAEGYSALVRLVSLAHRRGTEPHGIVGVSRADVGRAAVDPEGAVRLSVLLGPDSDVGHAAYRRRYAVMRRRLKSWQAVVGTDALFVELVSHMSRPGQRCSHAHALRMWKAARESGVAAVLTNAVRYASPDGAATADVVDAVRLMTPLGSTASAGGSSAAARNSSAAARNSSAAARKSGAAAGTAASASRGESPQVNGQGWLKPGAHMHQVASELASVAGLGAQGAEQLLRSTQLCASLSVLDPVEHMGWGTPVVPEAHVIGIKNSPMRELRQRCLDSLERLFAPGGEAVLHHSAERAERMRQRALDVLDHELGIIEDLGFASYFLTVAAATDIIHGMGVRAAARGSGASSLVVYLLGVSHVNPLEHDLIFERFLSRERASLPDIDVDVESAQRHAVYRELFKRFGEDRTTLMSMQNAYRARGAVRDAGYALGMESEDIDRAAKSLWRLNAANVRDAVAKMPELVPLAQRLEAERRSGNNRWDLLVDLTERLDRLPRHISMHPCGVILSDSSLLDRTPVQPSGMGLAMSQFDKHDMDHMGLIKFDVLGVRMQSAIAYTLEEIKRIHGDARSVYAAGQHDRASLKGWYQQPGSRDQQVRETPEGGGAPDALGISIPDTVPDSPAAFMSEAGDDIPWISPDGLINLDRIPFDDETTFEMIRTTNTLGIFQIESPGQRELIGKLAPIELNDLIIDISLFRPGPMQSDMVTPFLEQRHGFRHTEVPHPDLAPILKETHGVVVFHEQVLRIIDTMTGCGLARADVYRRWIGNPEKEPIFEKAFRREALSKGYKVDVIDKVWEILAAFGSFGFCKAHGAAFAIPTYQSAWLKTHHPEAFMAALFEHDPGMYPQRLLIAEARRLGIPLLPLDVNTSSTSFKVERIPEQNQVQHAQTQREPVPGIQARGDLGIRISWSLVGGLTSAEAQRLSANAPYTSIADVRSRARISKSSMVRLAQLGALDRFLIPGRGGRADLIHHLDAQRNTPQRTRRDHPIPGQGALDLGVDLETASLTPVFPDPTPEQNIRTELDLTAADISGHVMNTHYPYLDAVGATPSNRLLELRSGSRVLVAGVRVATQTPPMRSGERVVFISLDDGHGCVDIAFFAQAQEEAGPLVFSSRLMLVEGTTRRTGPRAVSVQAIRAWDLQEPITAETPSERIPPQPGYLYNTSHRSDPKHSTNSNHLTGANYTQRSYDASRTSVS</sequence>
<dbReference type="EC" id="2.7.7.7" evidence="1"/>
<dbReference type="PANTHER" id="PTHR32294">
    <property type="entry name" value="DNA POLYMERASE III SUBUNIT ALPHA"/>
    <property type="match status" value="1"/>
</dbReference>
<dbReference type="InterPro" id="IPR003141">
    <property type="entry name" value="Pol/His_phosphatase_N"/>
</dbReference>
<keyword evidence="6" id="KW-0227">DNA damage</keyword>
<dbReference type="RefSeq" id="WP_109303012.1">
    <property type="nucleotide sequence ID" value="NZ_QFWG01000001.1"/>
</dbReference>
<dbReference type="EMBL" id="QFWG01000001">
    <property type="protein sequence ID" value="PWI28754.1"/>
    <property type="molecule type" value="Genomic_DNA"/>
</dbReference>
<feature type="domain" description="Polymerase/histidinol phosphatase N-terminal" evidence="11">
    <location>
        <begin position="13"/>
        <end position="80"/>
    </location>
</feature>
<name>A0ABX5L949_9MICC</name>
<dbReference type="InterPro" id="IPR029460">
    <property type="entry name" value="DNAPol_HHH"/>
</dbReference>
<comment type="catalytic activity">
    <reaction evidence="9">
        <text>DNA(n) + a 2'-deoxyribonucleoside 5'-triphosphate = DNA(n+1) + diphosphate</text>
        <dbReference type="Rhea" id="RHEA:22508"/>
        <dbReference type="Rhea" id="RHEA-COMP:17339"/>
        <dbReference type="Rhea" id="RHEA-COMP:17340"/>
        <dbReference type="ChEBI" id="CHEBI:33019"/>
        <dbReference type="ChEBI" id="CHEBI:61560"/>
        <dbReference type="ChEBI" id="CHEBI:173112"/>
        <dbReference type="EC" id="2.7.7.7"/>
    </reaction>
</comment>
<comment type="caution">
    <text evidence="12">The sequence shown here is derived from an EMBL/GenBank/DDBJ whole genome shotgun (WGS) entry which is preliminary data.</text>
</comment>
<evidence type="ECO:0000256" key="5">
    <source>
        <dbReference type="ARBA" id="ARBA00022705"/>
    </source>
</evidence>
<dbReference type="SUPFAM" id="SSF89550">
    <property type="entry name" value="PHP domain-like"/>
    <property type="match status" value="1"/>
</dbReference>
<accession>A0ABX5L949</accession>
<feature type="region of interest" description="Disordered" evidence="10">
    <location>
        <begin position="702"/>
        <end position="728"/>
    </location>
</feature>
<feature type="region of interest" description="Disordered" evidence="10">
    <location>
        <begin position="293"/>
        <end position="318"/>
    </location>
</feature>
<evidence type="ECO:0000256" key="10">
    <source>
        <dbReference type="SAM" id="MobiDB-lite"/>
    </source>
</evidence>
<dbReference type="Pfam" id="PF02811">
    <property type="entry name" value="PHP"/>
    <property type="match status" value="1"/>
</dbReference>
<dbReference type="Pfam" id="PF17657">
    <property type="entry name" value="DNA_pol3_finger"/>
    <property type="match status" value="1"/>
</dbReference>
<evidence type="ECO:0000313" key="13">
    <source>
        <dbReference type="Proteomes" id="UP000245514"/>
    </source>
</evidence>
<keyword evidence="4" id="KW-0548">Nucleotidyltransferase</keyword>
<dbReference type="InterPro" id="IPR011708">
    <property type="entry name" value="DNA_pol3_alpha_NTPase_dom"/>
</dbReference>
<dbReference type="Pfam" id="PF07733">
    <property type="entry name" value="DNA_pol3_alpha"/>
    <property type="match status" value="1"/>
</dbReference>
<dbReference type="InterPro" id="IPR004013">
    <property type="entry name" value="PHP_dom"/>
</dbReference>
<dbReference type="InterPro" id="IPR016195">
    <property type="entry name" value="Pol/histidinol_Pase-like"/>
</dbReference>
<evidence type="ECO:0000256" key="6">
    <source>
        <dbReference type="ARBA" id="ARBA00022763"/>
    </source>
</evidence>
<dbReference type="InterPro" id="IPR040982">
    <property type="entry name" value="DNA_pol3_finger"/>
</dbReference>
<feature type="compositionally biased region" description="Low complexity" evidence="10">
    <location>
        <begin position="293"/>
        <end position="306"/>
    </location>
</feature>
<dbReference type="InterPro" id="IPR004805">
    <property type="entry name" value="DnaE2/DnaE/PolC"/>
</dbReference>
<dbReference type="SMART" id="SM00481">
    <property type="entry name" value="POLIIIAc"/>
    <property type="match status" value="1"/>
</dbReference>